<feature type="binding site" evidence="10">
    <location>
        <begin position="172"/>
        <end position="176"/>
    </location>
    <ligand>
        <name>GMP</name>
        <dbReference type="ChEBI" id="CHEBI:58115"/>
    </ligand>
</feature>
<dbReference type="GO" id="GO:0003909">
    <property type="term" value="F:DNA ligase activity"/>
    <property type="evidence" value="ECO:0007669"/>
    <property type="project" value="TreeGrafter"/>
</dbReference>
<dbReference type="EMBL" id="JAAXOP010000002">
    <property type="protein sequence ID" value="NKY49255.1"/>
    <property type="molecule type" value="Genomic_DNA"/>
</dbReference>
<keyword evidence="6 10" id="KW-0342">GTP-binding</keyword>
<evidence type="ECO:0000256" key="5">
    <source>
        <dbReference type="ARBA" id="ARBA00022800"/>
    </source>
</evidence>
<feature type="binding site" evidence="10">
    <location>
        <begin position="336"/>
        <end position="339"/>
    </location>
    <ligand>
        <name>GMP</name>
        <dbReference type="ChEBI" id="CHEBI:58115"/>
    </ligand>
</feature>
<sequence length="407" mass="44193">MFPVELRGSQAQTLMWAHEHEIDQGALQQLRTLSQLEWVYGVRVMPDVHLGKGATVGSVIAMKDAVAPAAVGVDIGCGMEAVKTSLTASDLPDDLRSLRSRIEAAVPVGFAAHKDPVKVTPLQVRVHGQRAAGTTLRAGWSRFWSRFADLDPAVAPRESKAHKQMGTLGGGNHFIEVCLDTEQNVWILLHSGSRNIGKELADRHISVARSLPQNQDLPDRDLAVFLSGTPEMDAYRRDLSWAQEYAARNRAVMLDLVCAAVHDEFDTLPVHFDSPISCHHNYVAEETIDGMPMLVTRKGAVRAAAGDLALIPGSMGTRSYVVRGKGNPASFRSASHGAGRRMSRNAAKRQYSVSDLIAQTDGVESRKDAGVIDEIPAAYKDIDSVIAAQQDLIEVVAQLRQVLCVKG</sequence>
<feature type="binding site" evidence="10">
    <location>
        <position position="319"/>
    </location>
    <ligand>
        <name>GMP</name>
        <dbReference type="ChEBI" id="CHEBI:58115"/>
    </ligand>
</feature>
<evidence type="ECO:0000256" key="7">
    <source>
        <dbReference type="ARBA" id="ARBA00023211"/>
    </source>
</evidence>
<protein>
    <recommendedName>
        <fullName evidence="1">3'-phosphate/5'-hydroxy nucleic acid ligase</fullName>
        <ecNumber evidence="1">6.5.1.8</ecNumber>
    </recommendedName>
</protein>
<dbReference type="GO" id="GO:0170057">
    <property type="term" value="F:RNA ligase (GTP) activity"/>
    <property type="evidence" value="ECO:0007669"/>
    <property type="project" value="UniProtKB-EC"/>
</dbReference>
<dbReference type="PANTHER" id="PTHR43749:SF2">
    <property type="entry name" value="RNA-SPLICING LIGASE RTCB"/>
    <property type="match status" value="1"/>
</dbReference>
<organism evidence="12 13">
    <name type="scientific">Nocardia vermiculata</name>
    <dbReference type="NCBI Taxonomy" id="257274"/>
    <lineage>
        <taxon>Bacteria</taxon>
        <taxon>Bacillati</taxon>
        <taxon>Actinomycetota</taxon>
        <taxon>Actinomycetes</taxon>
        <taxon>Mycobacteriales</taxon>
        <taxon>Nocardiaceae</taxon>
        <taxon>Nocardia</taxon>
    </lineage>
</organism>
<feature type="binding site" evidence="10">
    <location>
        <position position="406"/>
    </location>
    <ligand>
        <name>GMP</name>
        <dbReference type="ChEBI" id="CHEBI:58115"/>
    </ligand>
</feature>
<evidence type="ECO:0000313" key="13">
    <source>
        <dbReference type="Proteomes" id="UP000565711"/>
    </source>
</evidence>
<evidence type="ECO:0000313" key="12">
    <source>
        <dbReference type="EMBL" id="NKY49255.1"/>
    </source>
</evidence>
<evidence type="ECO:0000256" key="4">
    <source>
        <dbReference type="ARBA" id="ARBA00022741"/>
    </source>
</evidence>
<evidence type="ECO:0000256" key="1">
    <source>
        <dbReference type="ARBA" id="ARBA00012726"/>
    </source>
</evidence>
<dbReference type="InterPro" id="IPR036025">
    <property type="entry name" value="RtcB-like_sf"/>
</dbReference>
<keyword evidence="3 11" id="KW-0479">Metal-binding</keyword>
<name>A0A846XUK6_9NOCA</name>
<dbReference type="PANTHER" id="PTHR43749">
    <property type="entry name" value="RNA-SPLICING LIGASE RTCB"/>
    <property type="match status" value="1"/>
</dbReference>
<dbReference type="GO" id="GO:0030145">
    <property type="term" value="F:manganese ion binding"/>
    <property type="evidence" value="ECO:0007669"/>
    <property type="project" value="TreeGrafter"/>
</dbReference>
<keyword evidence="13" id="KW-1185">Reference proteome</keyword>
<dbReference type="RefSeq" id="WP_067868609.1">
    <property type="nucleotide sequence ID" value="NZ_JAAXOP010000002.1"/>
</dbReference>
<dbReference type="InterPro" id="IPR001233">
    <property type="entry name" value="RtcB"/>
</dbReference>
<dbReference type="EC" id="6.5.1.8" evidence="1"/>
<dbReference type="GO" id="GO:0042245">
    <property type="term" value="P:RNA repair"/>
    <property type="evidence" value="ECO:0007669"/>
    <property type="project" value="UniProtKB-KW"/>
</dbReference>
<evidence type="ECO:0000256" key="9">
    <source>
        <dbReference type="PIRSR" id="PIRSR601233-1"/>
    </source>
</evidence>
<accession>A0A846XUK6</accession>
<proteinExistence type="predicted"/>
<feature type="binding site" evidence="10">
    <location>
        <begin position="280"/>
        <end position="281"/>
    </location>
    <ligand>
        <name>GMP</name>
        <dbReference type="ChEBI" id="CHEBI:58115"/>
    </ligand>
</feature>
<evidence type="ECO:0000256" key="11">
    <source>
        <dbReference type="PIRSR" id="PIRSR601233-3"/>
    </source>
</evidence>
<dbReference type="InterPro" id="IPR052915">
    <property type="entry name" value="RtcB-like"/>
</dbReference>
<dbReference type="Pfam" id="PF01139">
    <property type="entry name" value="RtcB"/>
    <property type="match status" value="1"/>
</dbReference>
<dbReference type="GO" id="GO:0006396">
    <property type="term" value="P:RNA processing"/>
    <property type="evidence" value="ECO:0007669"/>
    <property type="project" value="InterPro"/>
</dbReference>
<comment type="catalytic activity">
    <reaction evidence="8">
        <text>a 3'-end 3'-phospho-ribonucleotide-RNA + a 5'-end dephospho-ribonucleoside-RNA + GTP = a ribonucleotidyl-ribonucleotide-RNA + GMP + diphosphate</text>
        <dbReference type="Rhea" id="RHEA:68076"/>
        <dbReference type="Rhea" id="RHEA-COMP:10463"/>
        <dbReference type="Rhea" id="RHEA-COMP:13936"/>
        <dbReference type="Rhea" id="RHEA-COMP:17355"/>
        <dbReference type="ChEBI" id="CHEBI:33019"/>
        <dbReference type="ChEBI" id="CHEBI:37565"/>
        <dbReference type="ChEBI" id="CHEBI:58115"/>
        <dbReference type="ChEBI" id="CHEBI:83062"/>
        <dbReference type="ChEBI" id="CHEBI:138284"/>
        <dbReference type="ChEBI" id="CHEBI:173118"/>
        <dbReference type="EC" id="6.5.1.8"/>
    </reaction>
</comment>
<dbReference type="AlphaFoldDB" id="A0A846XUK6"/>
<evidence type="ECO:0000256" key="10">
    <source>
        <dbReference type="PIRSR" id="PIRSR601233-2"/>
    </source>
</evidence>
<dbReference type="GO" id="GO:0005525">
    <property type="term" value="F:GTP binding"/>
    <property type="evidence" value="ECO:0007669"/>
    <property type="project" value="UniProtKB-KW"/>
</dbReference>
<feature type="active site" description="GMP-histidine intermediate" evidence="9">
    <location>
        <position position="336"/>
    </location>
</feature>
<keyword evidence="7 11" id="KW-0464">Manganese</keyword>
<feature type="binding site" evidence="11">
    <location>
        <position position="173"/>
    </location>
    <ligand>
        <name>Mn(2+)</name>
        <dbReference type="ChEBI" id="CHEBI:29035"/>
        <label>1</label>
    </ligand>
</feature>
<feature type="binding site" evidence="10">
    <location>
        <begin position="312"/>
        <end position="315"/>
    </location>
    <ligand>
        <name>GMP</name>
        <dbReference type="ChEBI" id="CHEBI:58115"/>
    </ligand>
</feature>
<evidence type="ECO:0000256" key="2">
    <source>
        <dbReference type="ARBA" id="ARBA00022598"/>
    </source>
</evidence>
<feature type="binding site" evidence="11">
    <location>
        <position position="280"/>
    </location>
    <ligand>
        <name>Mn(2+)</name>
        <dbReference type="ChEBI" id="CHEBI:29035"/>
        <label>2</label>
    </ligand>
</feature>
<evidence type="ECO:0000256" key="8">
    <source>
        <dbReference type="ARBA" id="ARBA00047746"/>
    </source>
</evidence>
<evidence type="ECO:0000256" key="3">
    <source>
        <dbReference type="ARBA" id="ARBA00022723"/>
    </source>
</evidence>
<dbReference type="Proteomes" id="UP000565711">
    <property type="component" value="Unassembled WGS sequence"/>
</dbReference>
<keyword evidence="5" id="KW-0692">RNA repair</keyword>
<comment type="caution">
    <text evidence="12">The sequence shown here is derived from an EMBL/GenBank/DDBJ whole genome shotgun (WGS) entry which is preliminary data.</text>
</comment>
<reference evidence="12 13" key="1">
    <citation type="submission" date="2020-04" db="EMBL/GenBank/DDBJ databases">
        <title>MicrobeNet Type strains.</title>
        <authorList>
            <person name="Nicholson A.C."/>
        </authorList>
    </citation>
    <scope>NUCLEOTIDE SEQUENCE [LARGE SCALE GENOMIC DNA]</scope>
    <source>
        <strain evidence="12 13">JCM 12354</strain>
    </source>
</reference>
<gene>
    <name evidence="12" type="ORF">HGA08_03395</name>
</gene>
<feature type="binding site" evidence="11">
    <location>
        <position position="74"/>
    </location>
    <ligand>
        <name>Mn(2+)</name>
        <dbReference type="ChEBI" id="CHEBI:29035"/>
        <label>1</label>
    </ligand>
</feature>
<feature type="binding site" evidence="11">
    <location>
        <position position="190"/>
    </location>
    <ligand>
        <name>Mn(2+)</name>
        <dbReference type="ChEBI" id="CHEBI:29035"/>
        <label>2</label>
    </ligand>
</feature>
<comment type="cofactor">
    <cofactor evidence="11">
        <name>Mn(2+)</name>
        <dbReference type="ChEBI" id="CHEBI:29035"/>
    </cofactor>
    <text evidence="11">Binds 2 manganese ions per subunit.</text>
</comment>
<dbReference type="Gene3D" id="3.90.1860.10">
    <property type="entry name" value="tRNA-splicing ligase RtcB"/>
    <property type="match status" value="1"/>
</dbReference>
<evidence type="ECO:0000256" key="6">
    <source>
        <dbReference type="ARBA" id="ARBA00023134"/>
    </source>
</evidence>
<dbReference type="GO" id="GO:0006281">
    <property type="term" value="P:DNA repair"/>
    <property type="evidence" value="ECO:0007669"/>
    <property type="project" value="TreeGrafter"/>
</dbReference>
<keyword evidence="4 10" id="KW-0547">Nucleotide-binding</keyword>
<dbReference type="FunFam" id="3.90.1860.10:FF:000003">
    <property type="entry name" value="RNA-splicing ligase RtcB"/>
    <property type="match status" value="1"/>
</dbReference>
<dbReference type="SUPFAM" id="SSF103365">
    <property type="entry name" value="Hypothetical protein PH1602"/>
    <property type="match status" value="1"/>
</dbReference>
<keyword evidence="2" id="KW-0436">Ligase</keyword>